<gene>
    <name evidence="1" type="ORF">MESS2_1070032</name>
</gene>
<name>M5EH86_9HYPH</name>
<dbReference type="EMBL" id="CAUM01000010">
    <property type="protein sequence ID" value="CCV03493.1"/>
    <property type="molecule type" value="Genomic_DNA"/>
</dbReference>
<sequence>MRPEPIAWLDSLSRRRPMPHARCPRVLAQTDLRYGGTERKDWTARMILAMLASHSQHSTCSISVGRRT</sequence>
<accession>M5EH86</accession>
<protein>
    <submittedName>
        <fullName evidence="1">Uncharacterized protein</fullName>
    </submittedName>
</protein>
<evidence type="ECO:0000313" key="1">
    <source>
        <dbReference type="EMBL" id="CCV03493.1"/>
    </source>
</evidence>
<dbReference type="AlphaFoldDB" id="M5EH86"/>
<proteinExistence type="predicted"/>
<keyword evidence="2" id="KW-1185">Reference proteome</keyword>
<reference evidence="1 2" key="1">
    <citation type="submission" date="2013-02" db="EMBL/GenBank/DDBJ databases">
        <authorList>
            <person name="Genoscope - CEA"/>
        </authorList>
    </citation>
    <scope>NUCLEOTIDE SEQUENCE [LARGE SCALE GENOMIC DNA]</scope>
    <source>
        <strain evidence="1 2">STM 2683</strain>
    </source>
</reference>
<comment type="caution">
    <text evidence="1">The sequence shown here is derived from an EMBL/GenBank/DDBJ whole genome shotgun (WGS) entry which is preliminary data.</text>
</comment>
<organism evidence="1 2">
    <name type="scientific">Mesorhizobium metallidurans STM 2683</name>
    <dbReference type="NCBI Taxonomy" id="1297569"/>
    <lineage>
        <taxon>Bacteria</taxon>
        <taxon>Pseudomonadati</taxon>
        <taxon>Pseudomonadota</taxon>
        <taxon>Alphaproteobacteria</taxon>
        <taxon>Hyphomicrobiales</taxon>
        <taxon>Phyllobacteriaceae</taxon>
        <taxon>Mesorhizobium</taxon>
    </lineage>
</organism>
<evidence type="ECO:0000313" key="2">
    <source>
        <dbReference type="Proteomes" id="UP000012062"/>
    </source>
</evidence>
<dbReference type="STRING" id="1297569.MESS2_1070032"/>
<dbReference type="Proteomes" id="UP000012062">
    <property type="component" value="Unassembled WGS sequence"/>
</dbReference>